<reference evidence="1" key="1">
    <citation type="submission" date="2014-09" db="EMBL/GenBank/DDBJ databases">
        <authorList>
            <person name="Magalhaes I.L.F."/>
            <person name="Oliveira U."/>
            <person name="Santos F.R."/>
            <person name="Vidigal T.H.D.A."/>
            <person name="Brescovit A.D."/>
            <person name="Santos A.J."/>
        </authorList>
    </citation>
    <scope>NUCLEOTIDE SEQUENCE</scope>
    <source>
        <tissue evidence="1">Shoot tissue taken approximately 20 cm above the soil surface</tissue>
    </source>
</reference>
<dbReference type="EMBL" id="GBRH01239633">
    <property type="protein sequence ID" value="JAD58262.1"/>
    <property type="molecule type" value="Transcribed_RNA"/>
</dbReference>
<reference evidence="1" key="2">
    <citation type="journal article" date="2015" name="Data Brief">
        <title>Shoot transcriptome of the giant reed, Arundo donax.</title>
        <authorList>
            <person name="Barrero R.A."/>
            <person name="Guerrero F.D."/>
            <person name="Moolhuijzen P."/>
            <person name="Goolsby J.A."/>
            <person name="Tidwell J."/>
            <person name="Bellgard S.E."/>
            <person name="Bellgard M.I."/>
        </authorList>
    </citation>
    <scope>NUCLEOTIDE SEQUENCE</scope>
    <source>
        <tissue evidence="1">Shoot tissue taken approximately 20 cm above the soil surface</tissue>
    </source>
</reference>
<proteinExistence type="predicted"/>
<evidence type="ECO:0000313" key="1">
    <source>
        <dbReference type="EMBL" id="JAD58262.1"/>
    </source>
</evidence>
<dbReference type="AlphaFoldDB" id="A0A0A9BG34"/>
<protein>
    <submittedName>
        <fullName evidence="1">Uncharacterized protein</fullName>
    </submittedName>
</protein>
<sequence length="19" mass="2121">MLFVMLSPSLKSNIEAIIN</sequence>
<accession>A0A0A9BG34</accession>
<organism evidence="1">
    <name type="scientific">Arundo donax</name>
    <name type="common">Giant reed</name>
    <name type="synonym">Donax arundinaceus</name>
    <dbReference type="NCBI Taxonomy" id="35708"/>
    <lineage>
        <taxon>Eukaryota</taxon>
        <taxon>Viridiplantae</taxon>
        <taxon>Streptophyta</taxon>
        <taxon>Embryophyta</taxon>
        <taxon>Tracheophyta</taxon>
        <taxon>Spermatophyta</taxon>
        <taxon>Magnoliopsida</taxon>
        <taxon>Liliopsida</taxon>
        <taxon>Poales</taxon>
        <taxon>Poaceae</taxon>
        <taxon>PACMAD clade</taxon>
        <taxon>Arundinoideae</taxon>
        <taxon>Arundineae</taxon>
        <taxon>Arundo</taxon>
    </lineage>
</organism>
<name>A0A0A9BG34_ARUDO</name>